<dbReference type="InterPro" id="IPR013324">
    <property type="entry name" value="RNA_pol_sigma_r3/r4-like"/>
</dbReference>
<evidence type="ECO:0000259" key="7">
    <source>
        <dbReference type="Pfam" id="PF08281"/>
    </source>
</evidence>
<keyword evidence="2" id="KW-0805">Transcription regulation</keyword>
<dbReference type="SUPFAM" id="SSF88946">
    <property type="entry name" value="Sigma2 domain of RNA polymerase sigma factors"/>
    <property type="match status" value="1"/>
</dbReference>
<keyword evidence="9" id="KW-1185">Reference proteome</keyword>
<sequence length="200" mass="21857">MAPEVGTPETGERSIQRGSARESDSWFDQMVVDLRPDLDAYVRRRSGHCDMDDVVSAVLSAVWTVGERMPADAGERRAFVFGVARNKLVDLSRSRARAARAATMLRPLRAGVVDDPAELVVLTDTAGRMVTRLPAAERDAMRLTLAGFSASEGAAVLGCTPSAFSSRVERARRRMRSWWDDDGVAEPGAGARRRECEAPH</sequence>
<comment type="similarity">
    <text evidence="1">Belongs to the sigma-70 factor family. ECF subfamily.</text>
</comment>
<dbReference type="AlphaFoldDB" id="A0A919P395"/>
<evidence type="ECO:0000256" key="1">
    <source>
        <dbReference type="ARBA" id="ARBA00010641"/>
    </source>
</evidence>
<dbReference type="InterPro" id="IPR039425">
    <property type="entry name" value="RNA_pol_sigma-70-like"/>
</dbReference>
<dbReference type="SUPFAM" id="SSF88659">
    <property type="entry name" value="Sigma3 and sigma4 domains of RNA polymerase sigma factors"/>
    <property type="match status" value="1"/>
</dbReference>
<comment type="caution">
    <text evidence="8">The sequence shown here is derived from an EMBL/GenBank/DDBJ whole genome shotgun (WGS) entry which is preliminary data.</text>
</comment>
<dbReference type="GO" id="GO:0003677">
    <property type="term" value="F:DNA binding"/>
    <property type="evidence" value="ECO:0007669"/>
    <property type="project" value="UniProtKB-KW"/>
</dbReference>
<feature type="domain" description="RNA polymerase sigma factor 70 region 4 type 2" evidence="7">
    <location>
        <begin position="128"/>
        <end position="175"/>
    </location>
</feature>
<keyword evidence="4" id="KW-0238">DNA-binding</keyword>
<dbReference type="InterPro" id="IPR013325">
    <property type="entry name" value="RNA_pol_sigma_r2"/>
</dbReference>
<dbReference type="GO" id="GO:0006352">
    <property type="term" value="P:DNA-templated transcription initiation"/>
    <property type="evidence" value="ECO:0007669"/>
    <property type="project" value="InterPro"/>
</dbReference>
<name>A0A919P395_9CELL</name>
<keyword evidence="3" id="KW-0731">Sigma factor</keyword>
<dbReference type="GO" id="GO:0016987">
    <property type="term" value="F:sigma factor activity"/>
    <property type="evidence" value="ECO:0007669"/>
    <property type="project" value="UniProtKB-KW"/>
</dbReference>
<evidence type="ECO:0000313" key="8">
    <source>
        <dbReference type="EMBL" id="GIG20836.1"/>
    </source>
</evidence>
<dbReference type="InterPro" id="IPR013249">
    <property type="entry name" value="RNA_pol_sigma70_r4_t2"/>
</dbReference>
<keyword evidence="5" id="KW-0804">Transcription</keyword>
<dbReference type="PANTHER" id="PTHR43133:SF58">
    <property type="entry name" value="ECF RNA POLYMERASE SIGMA FACTOR SIGD"/>
    <property type="match status" value="1"/>
</dbReference>
<dbReference type="Proteomes" id="UP000632740">
    <property type="component" value="Unassembled WGS sequence"/>
</dbReference>
<proteinExistence type="inferred from homology"/>
<dbReference type="PANTHER" id="PTHR43133">
    <property type="entry name" value="RNA POLYMERASE ECF-TYPE SIGMA FACTO"/>
    <property type="match status" value="1"/>
</dbReference>
<evidence type="ECO:0000256" key="2">
    <source>
        <dbReference type="ARBA" id="ARBA00023015"/>
    </source>
</evidence>
<organism evidence="8 9">
    <name type="scientific">Cellulomonas chitinilytica</name>
    <dbReference type="NCBI Taxonomy" id="398759"/>
    <lineage>
        <taxon>Bacteria</taxon>
        <taxon>Bacillati</taxon>
        <taxon>Actinomycetota</taxon>
        <taxon>Actinomycetes</taxon>
        <taxon>Micrococcales</taxon>
        <taxon>Cellulomonadaceae</taxon>
        <taxon>Cellulomonas</taxon>
    </lineage>
</organism>
<dbReference type="RefSeq" id="WP_203750818.1">
    <property type="nucleotide sequence ID" value="NZ_BONK01000004.1"/>
</dbReference>
<dbReference type="InterPro" id="IPR036388">
    <property type="entry name" value="WH-like_DNA-bd_sf"/>
</dbReference>
<feature type="region of interest" description="Disordered" evidence="6">
    <location>
        <begin position="1"/>
        <end position="21"/>
    </location>
</feature>
<evidence type="ECO:0000256" key="5">
    <source>
        <dbReference type="ARBA" id="ARBA00023163"/>
    </source>
</evidence>
<evidence type="ECO:0000256" key="3">
    <source>
        <dbReference type="ARBA" id="ARBA00023082"/>
    </source>
</evidence>
<evidence type="ECO:0000256" key="6">
    <source>
        <dbReference type="SAM" id="MobiDB-lite"/>
    </source>
</evidence>
<evidence type="ECO:0000256" key="4">
    <source>
        <dbReference type="ARBA" id="ARBA00023125"/>
    </source>
</evidence>
<dbReference type="Pfam" id="PF08281">
    <property type="entry name" value="Sigma70_r4_2"/>
    <property type="match status" value="1"/>
</dbReference>
<reference evidence="8" key="1">
    <citation type="submission" date="2021-01" db="EMBL/GenBank/DDBJ databases">
        <title>Whole genome shotgun sequence of Cellulomonas chitinilytica NBRC 110799.</title>
        <authorList>
            <person name="Komaki H."/>
            <person name="Tamura T."/>
        </authorList>
    </citation>
    <scope>NUCLEOTIDE SEQUENCE</scope>
    <source>
        <strain evidence="8">NBRC 110799</strain>
    </source>
</reference>
<evidence type="ECO:0000313" key="9">
    <source>
        <dbReference type="Proteomes" id="UP000632740"/>
    </source>
</evidence>
<feature type="compositionally biased region" description="Basic and acidic residues" evidence="6">
    <location>
        <begin position="10"/>
        <end position="21"/>
    </location>
</feature>
<gene>
    <name evidence="8" type="ORF">Cch01nite_15600</name>
</gene>
<protein>
    <recommendedName>
        <fullName evidence="7">RNA polymerase sigma factor 70 region 4 type 2 domain-containing protein</fullName>
    </recommendedName>
</protein>
<accession>A0A919P395</accession>
<dbReference type="Gene3D" id="1.10.1740.10">
    <property type="match status" value="1"/>
</dbReference>
<dbReference type="EMBL" id="BONK01000004">
    <property type="protein sequence ID" value="GIG20836.1"/>
    <property type="molecule type" value="Genomic_DNA"/>
</dbReference>
<dbReference type="Gene3D" id="1.10.10.10">
    <property type="entry name" value="Winged helix-like DNA-binding domain superfamily/Winged helix DNA-binding domain"/>
    <property type="match status" value="1"/>
</dbReference>